<name>A0A2V3YCB8_9FIRM</name>
<dbReference type="GeneID" id="86059446"/>
<organism evidence="1 2">
    <name type="scientific">Hungatella effluvii</name>
    <dbReference type="NCBI Taxonomy" id="1096246"/>
    <lineage>
        <taxon>Bacteria</taxon>
        <taxon>Bacillati</taxon>
        <taxon>Bacillota</taxon>
        <taxon>Clostridia</taxon>
        <taxon>Lachnospirales</taxon>
        <taxon>Lachnospiraceae</taxon>
        <taxon>Hungatella</taxon>
    </lineage>
</organism>
<gene>
    <name evidence="1" type="ORF">DFR60_10190</name>
</gene>
<proteinExistence type="predicted"/>
<dbReference type="EMBL" id="QJKD01000001">
    <property type="protein sequence ID" value="PXX56786.1"/>
    <property type="molecule type" value="Genomic_DNA"/>
</dbReference>
<protein>
    <submittedName>
        <fullName evidence="1">Uncharacterized protein</fullName>
    </submittedName>
</protein>
<evidence type="ECO:0000313" key="1">
    <source>
        <dbReference type="EMBL" id="PXX56786.1"/>
    </source>
</evidence>
<dbReference type="Proteomes" id="UP000248057">
    <property type="component" value="Unassembled WGS sequence"/>
</dbReference>
<keyword evidence="2" id="KW-1185">Reference proteome</keyword>
<evidence type="ECO:0000313" key="2">
    <source>
        <dbReference type="Proteomes" id="UP000248057"/>
    </source>
</evidence>
<reference evidence="1 2" key="1">
    <citation type="submission" date="2018-05" db="EMBL/GenBank/DDBJ databases">
        <title>Genomic Encyclopedia of Type Strains, Phase IV (KMG-IV): sequencing the most valuable type-strain genomes for metagenomic binning, comparative biology and taxonomic classification.</title>
        <authorList>
            <person name="Goeker M."/>
        </authorList>
    </citation>
    <scope>NUCLEOTIDE SEQUENCE [LARGE SCALE GENOMIC DNA]</scope>
    <source>
        <strain evidence="1 2">DSM 24995</strain>
    </source>
</reference>
<comment type="caution">
    <text evidence="1">The sequence shown here is derived from an EMBL/GenBank/DDBJ whole genome shotgun (WGS) entry which is preliminary data.</text>
</comment>
<dbReference type="RefSeq" id="WP_110321123.1">
    <property type="nucleotide sequence ID" value="NZ_QJKD01000001.1"/>
</dbReference>
<accession>A0A2V3YCB8</accession>
<dbReference type="AlphaFoldDB" id="A0A2V3YCB8"/>
<sequence length="80" mass="9276">MNAGIPCGIWSLKNKEMPGHLQKMQVAWHLFKSSRKKGGSRQEGDPAGFEYEKKFYVEKVFTLFTSINIPNECEDYLMKM</sequence>